<dbReference type="GO" id="GO:0046961">
    <property type="term" value="F:proton-transporting ATPase activity, rotational mechanism"/>
    <property type="evidence" value="ECO:0007669"/>
    <property type="project" value="TreeGrafter"/>
</dbReference>
<dbReference type="RefSeq" id="WP_124740352.1">
    <property type="nucleotide sequence ID" value="NZ_CP034087.1"/>
</dbReference>
<comment type="similarity">
    <text evidence="2 15">Belongs to the ATPase B chain family.</text>
</comment>
<dbReference type="EMBL" id="CP034087">
    <property type="protein sequence ID" value="AZG78843.1"/>
    <property type="molecule type" value="Genomic_DNA"/>
</dbReference>
<dbReference type="InterPro" id="IPR000711">
    <property type="entry name" value="ATPase_OSCP/dsu"/>
</dbReference>
<comment type="function">
    <text evidence="13">Component of the F(0) channel, it forms part of the peripheral stalk, linking F(1) to F(0). The b'-subunit is a diverged and duplicated form of b found in plants and photosynthetic bacteria.</text>
</comment>
<dbReference type="PANTHER" id="PTHR33445">
    <property type="entry name" value="ATP SYNTHASE SUBUNIT B', CHLOROPLASTIC"/>
    <property type="match status" value="1"/>
</dbReference>
<dbReference type="Pfam" id="PF00213">
    <property type="entry name" value="OSCP"/>
    <property type="match status" value="1"/>
</dbReference>
<evidence type="ECO:0000256" key="2">
    <source>
        <dbReference type="ARBA" id="ARBA00005513"/>
    </source>
</evidence>
<keyword evidence="5 15" id="KW-0138">CF(0)</keyword>
<evidence type="ECO:0000256" key="6">
    <source>
        <dbReference type="ARBA" id="ARBA00022692"/>
    </source>
</evidence>
<name>A0A3G8MA30_9HYPH</name>
<dbReference type="GO" id="GO:0005886">
    <property type="term" value="C:plasma membrane"/>
    <property type="evidence" value="ECO:0007669"/>
    <property type="project" value="UniProtKB-SubCell"/>
</dbReference>
<feature type="coiled-coil region" evidence="16">
    <location>
        <begin position="31"/>
        <end position="105"/>
    </location>
</feature>
<evidence type="ECO:0000256" key="5">
    <source>
        <dbReference type="ARBA" id="ARBA00022547"/>
    </source>
</evidence>
<keyword evidence="7 15" id="KW-0375">Hydrogen ion transport</keyword>
<keyword evidence="8 15" id="KW-1133">Transmembrane helix</keyword>
<evidence type="ECO:0000256" key="13">
    <source>
        <dbReference type="ARBA" id="ARBA00025614"/>
    </source>
</evidence>
<evidence type="ECO:0000256" key="3">
    <source>
        <dbReference type="ARBA" id="ARBA00022448"/>
    </source>
</evidence>
<evidence type="ECO:0000256" key="15">
    <source>
        <dbReference type="HAMAP-Rule" id="MF_01398"/>
    </source>
</evidence>
<keyword evidence="10 15" id="KW-0472">Membrane</keyword>
<keyword evidence="4 15" id="KW-1003">Cell membrane</keyword>
<protein>
    <recommendedName>
        <fullName evidence="15">ATP synthase subunit b</fullName>
    </recommendedName>
    <alternativeName>
        <fullName evidence="15">ATP synthase F(0) sector subunit b</fullName>
    </alternativeName>
    <alternativeName>
        <fullName evidence="15">ATPase subunit I</fullName>
    </alternativeName>
    <alternativeName>
        <fullName evidence="15">F-type ATPase subunit b</fullName>
        <shortName evidence="15">F-ATPase subunit b</shortName>
    </alternativeName>
</protein>
<dbReference type="AlphaFoldDB" id="A0A3G8MA30"/>
<dbReference type="InterPro" id="IPR002146">
    <property type="entry name" value="ATP_synth_b/b'su_bac/chlpt"/>
</dbReference>
<evidence type="ECO:0000256" key="7">
    <source>
        <dbReference type="ARBA" id="ARBA00022781"/>
    </source>
</evidence>
<evidence type="ECO:0000256" key="4">
    <source>
        <dbReference type="ARBA" id="ARBA00022475"/>
    </source>
</evidence>
<evidence type="ECO:0000256" key="8">
    <source>
        <dbReference type="ARBA" id="ARBA00022989"/>
    </source>
</evidence>
<keyword evidence="6 15" id="KW-0812">Transmembrane</keyword>
<gene>
    <name evidence="15" type="primary">atpF</name>
    <name evidence="17" type="ORF">EHO51_18595</name>
</gene>
<dbReference type="Proteomes" id="UP000273982">
    <property type="component" value="Plasmid pGW6_1"/>
</dbReference>
<evidence type="ECO:0000256" key="12">
    <source>
        <dbReference type="ARBA" id="ARBA00025198"/>
    </source>
</evidence>
<keyword evidence="16" id="KW-0175">Coiled coil</keyword>
<proteinExistence type="inferred from homology"/>
<dbReference type="CDD" id="cd06503">
    <property type="entry name" value="ATP-synt_Fo_b"/>
    <property type="match status" value="1"/>
</dbReference>
<dbReference type="KEGG" id="mros:EHO51_18595"/>
<feature type="transmembrane region" description="Helical" evidence="15">
    <location>
        <begin position="6"/>
        <end position="23"/>
    </location>
</feature>
<dbReference type="GO" id="GO:0045259">
    <property type="term" value="C:proton-transporting ATP synthase complex"/>
    <property type="evidence" value="ECO:0007669"/>
    <property type="project" value="UniProtKB-KW"/>
</dbReference>
<geneLocation type="plasmid" evidence="18">
    <name>pgw6_1</name>
</geneLocation>
<evidence type="ECO:0000256" key="1">
    <source>
        <dbReference type="ARBA" id="ARBA00004377"/>
    </source>
</evidence>
<evidence type="ECO:0000313" key="18">
    <source>
        <dbReference type="Proteomes" id="UP000273982"/>
    </source>
</evidence>
<evidence type="ECO:0000256" key="16">
    <source>
        <dbReference type="SAM" id="Coils"/>
    </source>
</evidence>
<accession>A0A3G8MA30</accession>
<evidence type="ECO:0000313" key="17">
    <source>
        <dbReference type="EMBL" id="AZG78843.1"/>
    </source>
</evidence>
<evidence type="ECO:0000256" key="14">
    <source>
        <dbReference type="ARBA" id="ARBA00025830"/>
    </source>
</evidence>
<keyword evidence="9 15" id="KW-0406">Ion transport</keyword>
<dbReference type="PANTHER" id="PTHR33445:SF2">
    <property type="entry name" value="ATP SYNTHASE SUBUNIT B', CHLOROPLASTIC"/>
    <property type="match status" value="1"/>
</dbReference>
<sequence>MQFDWWTLGLQTVNFGILVWLMRRFLYEPVLRMLDARHAEIETQYAEARAAEDKAKDQLASIEAEFKDIAKEREATLRTAAAQAEEEAQARRAQAEVEVATLLDAARKTLATERATALAEARNLALDLGADIALRLLADAPTKLQSEAWLEQIDEYLEGLSKAEMEGLVRQFGDSAGLTVATASALESETAETWRARLRRRFGDAVDITFIVDPNLVAGAELRLPNANLSFSWRSALATARSEIRANGDAC</sequence>
<evidence type="ECO:0000256" key="10">
    <source>
        <dbReference type="ARBA" id="ARBA00023136"/>
    </source>
</evidence>
<comment type="function">
    <text evidence="12 15">F(1)F(0) ATP synthase produces ATP from ADP in the presence of a proton or sodium gradient. F-type ATPases consist of two structural domains, F(1) containing the extramembraneous catalytic core and F(0) containing the membrane proton channel, linked together by a central stalk and a peripheral stalk. During catalysis, ATP synthesis in the catalytic domain of F(1) is coupled via a rotary mechanism of the central stalk subunits to proton translocation.</text>
</comment>
<evidence type="ECO:0000256" key="11">
    <source>
        <dbReference type="ARBA" id="ARBA00023310"/>
    </source>
</evidence>
<organism evidence="17 18">
    <name type="scientific">Methylocystis rosea</name>
    <dbReference type="NCBI Taxonomy" id="173366"/>
    <lineage>
        <taxon>Bacteria</taxon>
        <taxon>Pseudomonadati</taxon>
        <taxon>Pseudomonadota</taxon>
        <taxon>Alphaproteobacteria</taxon>
        <taxon>Hyphomicrobiales</taxon>
        <taxon>Methylocystaceae</taxon>
        <taxon>Methylocystis</taxon>
    </lineage>
</organism>
<comment type="subcellular location">
    <subcellularLocation>
        <location evidence="1">Cell inner membrane</location>
        <topology evidence="1">Single-pass membrane protein</topology>
    </subcellularLocation>
    <subcellularLocation>
        <location evidence="15">Cell membrane</location>
        <topology evidence="15">Single-pass membrane protein</topology>
    </subcellularLocation>
</comment>
<dbReference type="Pfam" id="PF00430">
    <property type="entry name" value="ATP-synt_B"/>
    <property type="match status" value="1"/>
</dbReference>
<dbReference type="HAMAP" id="MF_01398">
    <property type="entry name" value="ATP_synth_b_bprime"/>
    <property type="match status" value="1"/>
</dbReference>
<keyword evidence="17" id="KW-0614">Plasmid</keyword>
<keyword evidence="11 15" id="KW-0066">ATP synthesis</keyword>
<dbReference type="GO" id="GO:0046933">
    <property type="term" value="F:proton-transporting ATP synthase activity, rotational mechanism"/>
    <property type="evidence" value="ECO:0007669"/>
    <property type="project" value="UniProtKB-UniRule"/>
</dbReference>
<dbReference type="InterPro" id="IPR050059">
    <property type="entry name" value="ATP_synthase_B_chain"/>
</dbReference>
<comment type="subunit">
    <text evidence="14 15">F-type ATPases have 2 components, F(1) - the catalytic core - and F(0) - the membrane proton channel. F(1) has five subunits: alpha(3), beta(3), gamma(1), delta(1), epsilon(1). F(0) has three main subunits: a(1), b(2) and c(10-14). The alpha and beta chains form an alternating ring which encloses part of the gamma chain. F(1) is attached to F(0) by a central stalk formed by the gamma and epsilon chains, while a peripheral stalk is formed by the delta and b chains.</text>
</comment>
<keyword evidence="3 15" id="KW-0813">Transport</keyword>
<reference evidence="17 18" key="1">
    <citation type="submission" date="2018-11" db="EMBL/GenBank/DDBJ databases">
        <title>Genome squencing of methanotrophic bacteria isolated from alkaline groundwater in Korea.</title>
        <authorList>
            <person name="Nguyen L.N."/>
        </authorList>
    </citation>
    <scope>NUCLEOTIDE SEQUENCE [LARGE SCALE GENOMIC DNA]</scope>
    <source>
        <strain evidence="17 18">GW6</strain>
        <plasmid evidence="18">pgw6_1</plasmid>
    </source>
</reference>
<evidence type="ECO:0000256" key="9">
    <source>
        <dbReference type="ARBA" id="ARBA00023065"/>
    </source>
</evidence>